<dbReference type="InterPro" id="IPR026444">
    <property type="entry name" value="Secre_tail"/>
</dbReference>
<dbReference type="Pfam" id="PF18962">
    <property type="entry name" value="Por_Secre_tail"/>
    <property type="match status" value="1"/>
</dbReference>
<keyword evidence="5" id="KW-1185">Reference proteome</keyword>
<dbReference type="CDD" id="cd08023">
    <property type="entry name" value="GH16_laminarinase_like"/>
    <property type="match status" value="1"/>
</dbReference>
<dbReference type="NCBIfam" id="TIGR04183">
    <property type="entry name" value="Por_Secre_tail"/>
    <property type="match status" value="1"/>
</dbReference>
<feature type="domain" description="GH16" evidence="3">
    <location>
        <begin position="172"/>
        <end position="443"/>
    </location>
</feature>
<proteinExistence type="inferred from homology"/>
<gene>
    <name evidence="4" type="ORF">Q4Q39_08820</name>
</gene>
<dbReference type="PROSITE" id="PS51762">
    <property type="entry name" value="GH16_2"/>
    <property type="match status" value="1"/>
</dbReference>
<organism evidence="4 5">
    <name type="scientific">Flavivirga amylovorans</name>
    <dbReference type="NCBI Taxonomy" id="870486"/>
    <lineage>
        <taxon>Bacteria</taxon>
        <taxon>Pseudomonadati</taxon>
        <taxon>Bacteroidota</taxon>
        <taxon>Flavobacteriia</taxon>
        <taxon>Flavobacteriales</taxon>
        <taxon>Flavobacteriaceae</taxon>
        <taxon>Flavivirga</taxon>
    </lineage>
</organism>
<evidence type="ECO:0000259" key="3">
    <source>
        <dbReference type="PROSITE" id="PS51762"/>
    </source>
</evidence>
<dbReference type="Pfam" id="PF00722">
    <property type="entry name" value="Glyco_hydro_16"/>
    <property type="match status" value="1"/>
</dbReference>
<reference evidence="4" key="1">
    <citation type="submission" date="2023-07" db="EMBL/GenBank/DDBJ databases">
        <title>Two novel species in the genus Flavivirga.</title>
        <authorList>
            <person name="Kwon K."/>
        </authorList>
    </citation>
    <scope>NUCLEOTIDE SEQUENCE</scope>
    <source>
        <strain evidence="4">KACC 14157</strain>
    </source>
</reference>
<dbReference type="Gene3D" id="2.60.120.200">
    <property type="match status" value="1"/>
</dbReference>
<dbReference type="InterPro" id="IPR050546">
    <property type="entry name" value="Glycosyl_Hydrlase_16"/>
</dbReference>
<name>A0ABT8X0P0_9FLAO</name>
<dbReference type="SUPFAM" id="SSF49899">
    <property type="entry name" value="Concanavalin A-like lectins/glucanases"/>
    <property type="match status" value="1"/>
</dbReference>
<dbReference type="Proteomes" id="UP001176891">
    <property type="component" value="Unassembled WGS sequence"/>
</dbReference>
<evidence type="ECO:0000256" key="1">
    <source>
        <dbReference type="ARBA" id="ARBA00006865"/>
    </source>
</evidence>
<dbReference type="InterPro" id="IPR013320">
    <property type="entry name" value="ConA-like_dom_sf"/>
</dbReference>
<keyword evidence="2" id="KW-0732">Signal</keyword>
<protein>
    <submittedName>
        <fullName evidence="4">Family 16 glycosylhydrolase</fullName>
    </submittedName>
</protein>
<dbReference type="EMBL" id="JAUOEM010000003">
    <property type="protein sequence ID" value="MDO5987496.1"/>
    <property type="molecule type" value="Genomic_DNA"/>
</dbReference>
<dbReference type="PANTHER" id="PTHR10963">
    <property type="entry name" value="GLYCOSYL HYDROLASE-RELATED"/>
    <property type="match status" value="1"/>
</dbReference>
<dbReference type="PANTHER" id="PTHR10963:SF55">
    <property type="entry name" value="GLYCOSIDE HYDROLASE FAMILY 16 PROTEIN"/>
    <property type="match status" value="1"/>
</dbReference>
<accession>A0ABT8X0P0</accession>
<sequence>MDKRHLELFLILFFISGLTFGQQMPIDFSDDPADSFIAFGNSVFSKRNNPEDSNDSVGQFFNDGSDFWQGFFIDLASPIDLDLQKTIQLDFYQFDPDAHTILLKLENGGANPDVQVNVNTNGFGWKNDITFDFANAVLGSDGTTAINASGTYSRLVIFIDGGTNKSGTYLIDDIEDVAVPQNPNAIDVEYTDLVWADEFDINGAVNSTKWHHQTVGPNGGRWYNNEEQHYTNSLTNSKVEDDCLYITAKSETITQNGVELDYTSARLNSKFAFTYGRIDVRAKLPEGDGTWPAIWTLGKNINEPGGFWQPTYGTVGWPACGEIDIMEHGLGAINHVSSALHTPCTGCNGNTMNYKSKVLTDVANNFHVYSVNWSPDQITFLIDNVGYYTYNPSVKDASTWPFTQDQYILLNVAMGGTAGTIDPSFNLSSMVIDYVRVYQNNILNIGENSKQEFKIYPNPISDIINIKEIRDIDKIEIYNLIGNLVIGKEKPNHTINISNINSGIYLLKIYSDNDVTIKKIIKR</sequence>
<dbReference type="InterPro" id="IPR000757">
    <property type="entry name" value="Beta-glucanase-like"/>
</dbReference>
<evidence type="ECO:0000313" key="4">
    <source>
        <dbReference type="EMBL" id="MDO5987496.1"/>
    </source>
</evidence>
<evidence type="ECO:0000256" key="2">
    <source>
        <dbReference type="ARBA" id="ARBA00022729"/>
    </source>
</evidence>
<comment type="similarity">
    <text evidence="1">Belongs to the glycosyl hydrolase 16 family.</text>
</comment>
<comment type="caution">
    <text evidence="4">The sequence shown here is derived from an EMBL/GenBank/DDBJ whole genome shotgun (WGS) entry which is preliminary data.</text>
</comment>
<evidence type="ECO:0000313" key="5">
    <source>
        <dbReference type="Proteomes" id="UP001176891"/>
    </source>
</evidence>
<dbReference type="RefSeq" id="WP_303282057.1">
    <property type="nucleotide sequence ID" value="NZ_BAABCZ010000010.1"/>
</dbReference>